<accession>A0A2L1CCK8</accession>
<dbReference type="Pfam" id="PF09721">
    <property type="entry name" value="Exosortase_EpsH"/>
    <property type="match status" value="1"/>
</dbReference>
<evidence type="ECO:0000256" key="7">
    <source>
        <dbReference type="ARBA" id="ARBA00023136"/>
    </source>
</evidence>
<dbReference type="InterPro" id="IPR019127">
    <property type="entry name" value="Exosortase"/>
</dbReference>
<name>A0A2L1CCK8_METMI</name>
<feature type="transmembrane region" description="Helical" evidence="8">
    <location>
        <begin position="59"/>
        <end position="82"/>
    </location>
</feature>
<evidence type="ECO:0000256" key="6">
    <source>
        <dbReference type="ARBA" id="ARBA00022989"/>
    </source>
</evidence>
<evidence type="ECO:0000256" key="2">
    <source>
        <dbReference type="ARBA" id="ARBA00022475"/>
    </source>
</evidence>
<keyword evidence="3" id="KW-0645">Protease</keyword>
<protein>
    <submittedName>
        <fullName evidence="9">Transmembrane exosortase</fullName>
    </submittedName>
</protein>
<proteinExistence type="predicted"/>
<dbReference type="RefSeq" id="WP_104838451.1">
    <property type="nucleotide sequence ID" value="NZ_CP026606.1"/>
</dbReference>
<evidence type="ECO:0000313" key="9">
    <source>
        <dbReference type="EMBL" id="AVB77091.1"/>
    </source>
</evidence>
<reference evidence="10" key="1">
    <citation type="journal article" date="2018" name="Genome Announc.">
        <title>Complete Genome Sequence of the Methanococcus maripaludis Type Strain JJ (DSM 2067), a Model for Selenoprotein Synthesis in Archaea.</title>
        <authorList>
            <person name="Poehlein A."/>
            <person name="Heym D."/>
            <person name="Quitzke V."/>
            <person name="Fersch J."/>
            <person name="Daniel R."/>
            <person name="Rother M."/>
        </authorList>
    </citation>
    <scope>NUCLEOTIDE SEQUENCE [LARGE SCALE GENOMIC DNA]</scope>
    <source>
        <strain evidence="10">DSM 2067</strain>
    </source>
</reference>
<evidence type="ECO:0000313" key="10">
    <source>
        <dbReference type="Proteomes" id="UP000239462"/>
    </source>
</evidence>
<dbReference type="KEGG" id="mmad:MMJJ_17200"/>
<evidence type="ECO:0000256" key="1">
    <source>
        <dbReference type="ARBA" id="ARBA00004651"/>
    </source>
</evidence>
<feature type="transmembrane region" description="Helical" evidence="8">
    <location>
        <begin position="94"/>
        <end position="121"/>
    </location>
</feature>
<dbReference type="NCBIfam" id="TIGR04178">
    <property type="entry name" value="exo_archaeo"/>
    <property type="match status" value="1"/>
</dbReference>
<dbReference type="Proteomes" id="UP000239462">
    <property type="component" value="Chromosome"/>
</dbReference>
<dbReference type="EMBL" id="CP026606">
    <property type="protein sequence ID" value="AVB77091.1"/>
    <property type="molecule type" value="Genomic_DNA"/>
</dbReference>
<dbReference type="GO" id="GO:0008233">
    <property type="term" value="F:peptidase activity"/>
    <property type="evidence" value="ECO:0007669"/>
    <property type="project" value="UniProtKB-KW"/>
</dbReference>
<keyword evidence="6 8" id="KW-1133">Transmembrane helix</keyword>
<feature type="transmembrane region" description="Helical" evidence="8">
    <location>
        <begin position="133"/>
        <end position="151"/>
    </location>
</feature>
<keyword evidence="7 8" id="KW-0472">Membrane</keyword>
<evidence type="ECO:0000256" key="8">
    <source>
        <dbReference type="SAM" id="Phobius"/>
    </source>
</evidence>
<comment type="subcellular location">
    <subcellularLocation>
        <location evidence="1">Cell membrane</location>
        <topology evidence="1">Multi-pass membrane protein</topology>
    </subcellularLocation>
</comment>
<keyword evidence="4 8" id="KW-0812">Transmembrane</keyword>
<dbReference type="NCBIfam" id="TIGR04124">
    <property type="entry name" value="archaeo_artE"/>
    <property type="match status" value="1"/>
</dbReference>
<dbReference type="GO" id="GO:0006508">
    <property type="term" value="P:proteolysis"/>
    <property type="evidence" value="ECO:0007669"/>
    <property type="project" value="UniProtKB-KW"/>
</dbReference>
<evidence type="ECO:0000256" key="4">
    <source>
        <dbReference type="ARBA" id="ARBA00022692"/>
    </source>
</evidence>
<organism evidence="9 10">
    <name type="scientific">Methanococcus maripaludis</name>
    <name type="common">Methanococcus deltae</name>
    <dbReference type="NCBI Taxonomy" id="39152"/>
    <lineage>
        <taxon>Archaea</taxon>
        <taxon>Methanobacteriati</taxon>
        <taxon>Methanobacteriota</taxon>
        <taxon>Methanomada group</taxon>
        <taxon>Methanococci</taxon>
        <taxon>Methanococcales</taxon>
        <taxon>Methanococcaceae</taxon>
        <taxon>Methanococcus</taxon>
    </lineage>
</organism>
<dbReference type="AlphaFoldDB" id="A0A2L1CCK8"/>
<dbReference type="GeneID" id="36102803"/>
<gene>
    <name evidence="9" type="ORF">MMJJ_17200</name>
</gene>
<dbReference type="GO" id="GO:0005886">
    <property type="term" value="C:plasma membrane"/>
    <property type="evidence" value="ECO:0007669"/>
    <property type="project" value="UniProtKB-SubCell"/>
</dbReference>
<dbReference type="InterPro" id="IPR026485">
    <property type="entry name" value="Archaeo_ArtE"/>
</dbReference>
<keyword evidence="2" id="KW-1003">Cell membrane</keyword>
<evidence type="ECO:0000256" key="5">
    <source>
        <dbReference type="ARBA" id="ARBA00022801"/>
    </source>
</evidence>
<dbReference type="InterPro" id="IPR026392">
    <property type="entry name" value="Exo/Archaeosortase_dom"/>
</dbReference>
<keyword evidence="5" id="KW-0378">Hydrolase</keyword>
<sequence length="157" mass="18402">MNKKFNEYFLIILKYFSYSYIIYHILCHFESHLTNFIAYQSYLLLKLLLNDVILIQNLVYLPNIIISITEPCTGMMLISILLAHILTVENRLKYYVFGSLFCILLIYLGNIFRIVIIGILANTFGNGEYIHNTIGFVFFPTIAVFTILLWSKIKKRL</sequence>
<evidence type="ECO:0000256" key="3">
    <source>
        <dbReference type="ARBA" id="ARBA00022670"/>
    </source>
</evidence>